<feature type="domain" description="MTTase N-terminal" evidence="8">
    <location>
        <begin position="50"/>
        <end position="166"/>
    </location>
</feature>
<dbReference type="InterPro" id="IPR006638">
    <property type="entry name" value="Elp3/MiaA/NifB-like_rSAM"/>
</dbReference>
<keyword evidence="2" id="KW-0004">4Fe-4S</keyword>
<dbReference type="SFLD" id="SFLDG01082">
    <property type="entry name" value="B12-binding_domain_containing"/>
    <property type="match status" value="1"/>
</dbReference>
<dbReference type="FunFam" id="3.40.50.12160:FF:000003">
    <property type="entry name" value="CDK5 regulatory subunit-associated protein 1"/>
    <property type="match status" value="1"/>
</dbReference>
<dbReference type="InterPro" id="IPR007197">
    <property type="entry name" value="rSAM"/>
</dbReference>
<dbReference type="InterPro" id="IPR020612">
    <property type="entry name" value="Methylthiotransferase_CS"/>
</dbReference>
<dbReference type="Gene3D" id="3.40.50.12160">
    <property type="entry name" value="Methylthiotransferase, N-terminal domain"/>
    <property type="match status" value="1"/>
</dbReference>
<dbReference type="EMBL" id="CAEZWV010000070">
    <property type="protein sequence ID" value="CAB4688649.1"/>
    <property type="molecule type" value="Genomic_DNA"/>
</dbReference>
<dbReference type="PROSITE" id="PS50926">
    <property type="entry name" value="TRAM"/>
    <property type="match status" value="1"/>
</dbReference>
<evidence type="ECO:0000313" key="10">
    <source>
        <dbReference type="EMBL" id="CAB4688649.1"/>
    </source>
</evidence>
<gene>
    <name evidence="10" type="ORF">UFOPK2295_01782</name>
</gene>
<dbReference type="PROSITE" id="PS01278">
    <property type="entry name" value="MTTASE_RADICAL"/>
    <property type="match status" value="1"/>
</dbReference>
<dbReference type="PANTHER" id="PTHR43020">
    <property type="entry name" value="CDK5 REGULATORY SUBUNIT-ASSOCIATED PROTEIN 1"/>
    <property type="match status" value="1"/>
</dbReference>
<sequence length="518" mass="57329">MKAGPRRGPAFRLSQGQLIEASPNQFRFSNSRGRALGLGSLNSVSGKSPESYVVRTFGCQMNEHDSERIAGLLESDGMTRAEDDADADVVVLNTCCIRENADNKLYGTLGHLKTWKDAKDGRRIVVGGCLSQKDKDIVQTRAPWVDVVMGTHNVHRTNELLAYAAEHGPITEILEEAVMDDHALFPSALPARRETSYNAWVTIQIGCDNTCAYCIVPSVRGKEISRPFTDIVSEVASLAAQGITEVTLLGQNVNSYGRDLSLAARRDGADVSASPQFAQLLREVGAVEGIRRVRYTSPHPKDMRIDVLEAMAQTAAVCEQLHYPLQSGSDRVLSLMHRGYTADRYLERLAEARRLMPDIAVTSDIIVGFPGETEADFVRTMEVAAEADFDSVFEFIFSPREGTEAALMVEKFCDPAEVGDRFDRLRVVVERSALRKHRERIGRIEEVVVDGPSKQDPRIMSGRTRQFKLVHFTVPQPLRPGTYCSVEIEDAAAHYLKGHLVEVLHEATHKIRIPLASA</sequence>
<dbReference type="InterPro" id="IPR002792">
    <property type="entry name" value="TRAM_dom"/>
</dbReference>
<dbReference type="SFLD" id="SFLDG01061">
    <property type="entry name" value="methylthiotransferase"/>
    <property type="match status" value="1"/>
</dbReference>
<evidence type="ECO:0000256" key="6">
    <source>
        <dbReference type="ARBA" id="ARBA00023014"/>
    </source>
</evidence>
<keyword evidence="5" id="KW-0408">Iron</keyword>
<organism evidence="10">
    <name type="scientific">freshwater metagenome</name>
    <dbReference type="NCBI Taxonomy" id="449393"/>
    <lineage>
        <taxon>unclassified sequences</taxon>
        <taxon>metagenomes</taxon>
        <taxon>ecological metagenomes</taxon>
    </lineage>
</organism>
<dbReference type="SUPFAM" id="SSF102114">
    <property type="entry name" value="Radical SAM enzymes"/>
    <property type="match status" value="1"/>
</dbReference>
<dbReference type="InterPro" id="IPR023404">
    <property type="entry name" value="rSAM_horseshoe"/>
</dbReference>
<dbReference type="Pfam" id="PF04055">
    <property type="entry name" value="Radical_SAM"/>
    <property type="match status" value="1"/>
</dbReference>
<dbReference type="FunFam" id="3.80.30.20:FF:000001">
    <property type="entry name" value="tRNA-2-methylthio-N(6)-dimethylallyladenosine synthase 2"/>
    <property type="match status" value="1"/>
</dbReference>
<evidence type="ECO:0000256" key="5">
    <source>
        <dbReference type="ARBA" id="ARBA00023004"/>
    </source>
</evidence>
<dbReference type="SMART" id="SM00729">
    <property type="entry name" value="Elp3"/>
    <property type="match status" value="1"/>
</dbReference>
<name>A0A6J6NQ48_9ZZZZ</name>
<dbReference type="NCBIfam" id="TIGR00089">
    <property type="entry name" value="MiaB/RimO family radical SAM methylthiotransferase"/>
    <property type="match status" value="1"/>
</dbReference>
<evidence type="ECO:0000256" key="3">
    <source>
        <dbReference type="ARBA" id="ARBA00022691"/>
    </source>
</evidence>
<dbReference type="SFLD" id="SFLDF00273">
    <property type="entry name" value="(dimethylallyl)adenosine_tRNA"/>
    <property type="match status" value="1"/>
</dbReference>
<keyword evidence="3" id="KW-0949">S-adenosyl-L-methionine</keyword>
<evidence type="ECO:0000256" key="4">
    <source>
        <dbReference type="ARBA" id="ARBA00022723"/>
    </source>
</evidence>
<evidence type="ECO:0000259" key="9">
    <source>
        <dbReference type="PROSITE" id="PS51918"/>
    </source>
</evidence>
<evidence type="ECO:0000256" key="1">
    <source>
        <dbReference type="ARBA" id="ARBA00001966"/>
    </source>
</evidence>
<dbReference type="PANTHER" id="PTHR43020:SF2">
    <property type="entry name" value="MITOCHONDRIAL TRNA METHYLTHIOTRANSFERASE CDK5RAP1"/>
    <property type="match status" value="1"/>
</dbReference>
<dbReference type="SFLD" id="SFLDS00029">
    <property type="entry name" value="Radical_SAM"/>
    <property type="match status" value="1"/>
</dbReference>
<dbReference type="GO" id="GO:0046872">
    <property type="term" value="F:metal ion binding"/>
    <property type="evidence" value="ECO:0007669"/>
    <property type="project" value="UniProtKB-KW"/>
</dbReference>
<dbReference type="PROSITE" id="PS51449">
    <property type="entry name" value="MTTASE_N"/>
    <property type="match status" value="1"/>
</dbReference>
<dbReference type="HAMAP" id="MF_01864">
    <property type="entry name" value="tRNA_metthiotr_MiaB"/>
    <property type="match status" value="1"/>
</dbReference>
<evidence type="ECO:0000259" key="8">
    <source>
        <dbReference type="PROSITE" id="PS51449"/>
    </source>
</evidence>
<dbReference type="CDD" id="cd01335">
    <property type="entry name" value="Radical_SAM"/>
    <property type="match status" value="1"/>
</dbReference>
<keyword evidence="6" id="KW-0411">Iron-sulfur</keyword>
<dbReference type="InterPro" id="IPR058240">
    <property type="entry name" value="rSAM_sf"/>
</dbReference>
<dbReference type="GO" id="GO:0005829">
    <property type="term" value="C:cytosol"/>
    <property type="evidence" value="ECO:0007669"/>
    <property type="project" value="TreeGrafter"/>
</dbReference>
<dbReference type="InterPro" id="IPR005839">
    <property type="entry name" value="Methylthiotransferase"/>
</dbReference>
<evidence type="ECO:0000259" key="7">
    <source>
        <dbReference type="PROSITE" id="PS50926"/>
    </source>
</evidence>
<dbReference type="GO" id="GO:0051539">
    <property type="term" value="F:4 iron, 4 sulfur cluster binding"/>
    <property type="evidence" value="ECO:0007669"/>
    <property type="project" value="UniProtKB-KW"/>
</dbReference>
<comment type="cofactor">
    <cofactor evidence="1">
        <name>[4Fe-4S] cluster</name>
        <dbReference type="ChEBI" id="CHEBI:49883"/>
    </cofactor>
</comment>
<keyword evidence="4" id="KW-0479">Metal-binding</keyword>
<dbReference type="AlphaFoldDB" id="A0A6J6NQ48"/>
<dbReference type="InterPro" id="IPR013848">
    <property type="entry name" value="Methylthiotransferase_N"/>
</dbReference>
<protein>
    <submittedName>
        <fullName evidence="10">Unannotated protein</fullName>
    </submittedName>
</protein>
<feature type="domain" description="Radical SAM core" evidence="9">
    <location>
        <begin position="193"/>
        <end position="435"/>
    </location>
</feature>
<dbReference type="Pfam" id="PF00919">
    <property type="entry name" value="UPF0004"/>
    <property type="match status" value="1"/>
</dbReference>
<reference evidence="10" key="1">
    <citation type="submission" date="2020-05" db="EMBL/GenBank/DDBJ databases">
        <authorList>
            <person name="Chiriac C."/>
            <person name="Salcher M."/>
            <person name="Ghai R."/>
            <person name="Kavagutti S V."/>
        </authorList>
    </citation>
    <scope>NUCLEOTIDE SEQUENCE</scope>
</reference>
<accession>A0A6J6NQ48</accession>
<evidence type="ECO:0000256" key="2">
    <source>
        <dbReference type="ARBA" id="ARBA00022485"/>
    </source>
</evidence>
<proteinExistence type="inferred from homology"/>
<dbReference type="InterPro" id="IPR006463">
    <property type="entry name" value="MiaB_methiolase"/>
</dbReference>
<dbReference type="Gene3D" id="3.80.30.20">
    <property type="entry name" value="tm_1862 like domain"/>
    <property type="match status" value="1"/>
</dbReference>
<dbReference type="PROSITE" id="PS51918">
    <property type="entry name" value="RADICAL_SAM"/>
    <property type="match status" value="1"/>
</dbReference>
<dbReference type="NCBIfam" id="TIGR01574">
    <property type="entry name" value="miaB-methiolase"/>
    <property type="match status" value="1"/>
</dbReference>
<feature type="domain" description="TRAM" evidence="7">
    <location>
        <begin position="438"/>
        <end position="502"/>
    </location>
</feature>
<dbReference type="GO" id="GO:0035597">
    <property type="term" value="F:tRNA-2-methylthio-N(6)-dimethylallyladenosine(37) synthase activity"/>
    <property type="evidence" value="ECO:0007669"/>
    <property type="project" value="TreeGrafter"/>
</dbReference>
<dbReference type="InterPro" id="IPR038135">
    <property type="entry name" value="Methylthiotransferase_N_sf"/>
</dbReference>